<feature type="region of interest" description="Disordered" evidence="1">
    <location>
        <begin position="146"/>
        <end position="213"/>
    </location>
</feature>
<keyword evidence="3" id="KW-1185">Reference proteome</keyword>
<evidence type="ECO:0008006" key="4">
    <source>
        <dbReference type="Google" id="ProtNLM"/>
    </source>
</evidence>
<feature type="region of interest" description="Disordered" evidence="1">
    <location>
        <begin position="506"/>
        <end position="537"/>
    </location>
</feature>
<feature type="compositionally biased region" description="Polar residues" evidence="1">
    <location>
        <begin position="318"/>
        <end position="330"/>
    </location>
</feature>
<evidence type="ECO:0000313" key="2">
    <source>
        <dbReference type="EMBL" id="CAL5080787.1"/>
    </source>
</evidence>
<feature type="region of interest" description="Disordered" evidence="1">
    <location>
        <begin position="390"/>
        <end position="416"/>
    </location>
</feature>
<feature type="compositionally biased region" description="Polar residues" evidence="1">
    <location>
        <begin position="631"/>
        <end position="644"/>
    </location>
</feature>
<feature type="compositionally biased region" description="Pro residues" evidence="1">
    <location>
        <begin position="1"/>
        <end position="10"/>
    </location>
</feature>
<protein>
    <recommendedName>
        <fullName evidence="4">BZIP domain-containing protein</fullName>
    </recommendedName>
</protein>
<feature type="region of interest" description="Disordered" evidence="1">
    <location>
        <begin position="631"/>
        <end position="656"/>
    </location>
</feature>
<feature type="compositionally biased region" description="Low complexity" evidence="1">
    <location>
        <begin position="583"/>
        <end position="601"/>
    </location>
</feature>
<feature type="region of interest" description="Disordered" evidence="1">
    <location>
        <begin position="231"/>
        <end position="330"/>
    </location>
</feature>
<dbReference type="Proteomes" id="UP001497457">
    <property type="component" value="Chromosome 7b"/>
</dbReference>
<feature type="compositionally biased region" description="Low complexity" evidence="1">
    <location>
        <begin position="85"/>
        <end position="101"/>
    </location>
</feature>
<dbReference type="EMBL" id="OZ075117">
    <property type="protein sequence ID" value="CAL5080787.1"/>
    <property type="molecule type" value="Genomic_DNA"/>
</dbReference>
<accession>A0ABC9FSX6</accession>
<gene>
    <name evidence="2" type="ORF">URODEC1_LOCUS108270</name>
</gene>
<feature type="compositionally biased region" description="Low complexity" evidence="1">
    <location>
        <begin position="231"/>
        <end position="250"/>
    </location>
</feature>
<name>A0ABC9FSX6_9POAL</name>
<feature type="compositionally biased region" description="Low complexity" evidence="1">
    <location>
        <begin position="34"/>
        <end position="48"/>
    </location>
</feature>
<evidence type="ECO:0000256" key="1">
    <source>
        <dbReference type="SAM" id="MobiDB-lite"/>
    </source>
</evidence>
<feature type="region of interest" description="Disordered" evidence="1">
    <location>
        <begin position="572"/>
        <end position="603"/>
    </location>
</feature>
<feature type="compositionally biased region" description="Low complexity" evidence="1">
    <location>
        <begin position="277"/>
        <end position="316"/>
    </location>
</feature>
<organism evidence="2 3">
    <name type="scientific">Urochloa decumbens</name>
    <dbReference type="NCBI Taxonomy" id="240449"/>
    <lineage>
        <taxon>Eukaryota</taxon>
        <taxon>Viridiplantae</taxon>
        <taxon>Streptophyta</taxon>
        <taxon>Embryophyta</taxon>
        <taxon>Tracheophyta</taxon>
        <taxon>Spermatophyta</taxon>
        <taxon>Magnoliopsida</taxon>
        <taxon>Liliopsida</taxon>
        <taxon>Poales</taxon>
        <taxon>Poaceae</taxon>
        <taxon>PACMAD clade</taxon>
        <taxon>Panicoideae</taxon>
        <taxon>Panicodae</taxon>
        <taxon>Paniceae</taxon>
        <taxon>Melinidinae</taxon>
        <taxon>Urochloa</taxon>
    </lineage>
</organism>
<feature type="compositionally biased region" description="Pro residues" evidence="1">
    <location>
        <begin position="190"/>
        <end position="204"/>
    </location>
</feature>
<evidence type="ECO:0000313" key="3">
    <source>
        <dbReference type="Proteomes" id="UP001497457"/>
    </source>
</evidence>
<dbReference type="AlphaFoldDB" id="A0ABC9FSX6"/>
<reference evidence="2 3" key="2">
    <citation type="submission" date="2024-10" db="EMBL/GenBank/DDBJ databases">
        <authorList>
            <person name="Ryan C."/>
        </authorList>
    </citation>
    <scope>NUCLEOTIDE SEQUENCE [LARGE SCALE GENOMIC DNA]</scope>
</reference>
<feature type="region of interest" description="Disordered" evidence="1">
    <location>
        <begin position="85"/>
        <end position="123"/>
    </location>
</feature>
<feature type="region of interest" description="Disordered" evidence="1">
    <location>
        <begin position="1"/>
        <end position="48"/>
    </location>
</feature>
<reference evidence="3" key="1">
    <citation type="submission" date="2024-06" db="EMBL/GenBank/DDBJ databases">
        <authorList>
            <person name="Ryan C."/>
        </authorList>
    </citation>
    <scope>NUCLEOTIDE SEQUENCE [LARGE SCALE GENOMIC DNA]</scope>
</reference>
<sequence>MDRDPPPPPRTTSSFPLIAAAGGTPPRSPMVRGATTSPMLTSLSSPASLASAHSHRRYYSSLYTPPLPAGRLATASTTTAAAGGYSYGGSSSSRFQLRRQQIPPPPPLARAEPERPGRPRTTCALPTPFFSELAEIRRVGASLFGDLDAPTRRGAAPAIYGRGHQRRDRQPWTPLSFTPPARGRSFSGFTPPPPSAGMPPPPPSRRFSAGYYSSPSPSAAPAGIFSGTPSWPLSSSTSLPPPASLSSATGMLPPPTTPRFSGAGGILSDPSPSWASQQQQVPALPAPQQQQPNPWSTDLSSVSGGSTSGIFTTGSSVPPASSNSQQQQLPVTASSFTDLAPLPEGCGFSGFTASHTTNETTTMMFGSSSWSPADTAATAAASASGTMYYGQAQAQSSPSSDSELPPLPPSLQMKPEDLNQAPSFWQQPSAGNNSCYGTEAAATAYTATDQSEEETRLQAPMTTHLLQVKQEPGFDATPCQLDPVYVALDGDEEEKFLSALLHSLKSPSEPASLDNQAPLSSDGWLQQGGLGDVEGSGQSWDMEALMNTPLSSLFNYKVNACSTGASGSGIPMNCDGYSMPMSQHQQQQQQQIPPPQEGDQQFSMGSSADWQLSQNNLQIPLLPSSTDSLHQLMNNSSHSPSIWNTGGADGSGQGWSNTDADVSGQAWAGLPALANMFDQMNIIGQGGTTTPAAADQYGMLDFDSSGNSSGMPSFASNNFDQMNTGGGGMSIGEGFSATPAPMFDINGSSSMQLNFGSSTMESSTPEPKLMLGGMERPRMPRCTPSLTVTAGASSSGAMPRRGAYGDFFSEADMAAINKDKRLKEMVNTDPKRVKRILNNRASVAKLKAQRHAEFLDLN</sequence>
<proteinExistence type="predicted"/>